<feature type="transmembrane region" description="Helical" evidence="6">
    <location>
        <begin position="65"/>
        <end position="88"/>
    </location>
</feature>
<feature type="transmembrane region" description="Helical" evidence="6">
    <location>
        <begin position="100"/>
        <end position="121"/>
    </location>
</feature>
<evidence type="ECO:0000259" key="7">
    <source>
        <dbReference type="PROSITE" id="PS50887"/>
    </source>
</evidence>
<dbReference type="AlphaFoldDB" id="E0U9W1"/>
<dbReference type="InterPro" id="IPR052163">
    <property type="entry name" value="DGC-Regulatory_Protein"/>
</dbReference>
<feature type="transmembrane region" description="Helical" evidence="6">
    <location>
        <begin position="201"/>
        <end position="219"/>
    </location>
</feature>
<name>E0U9W1_GLOV7</name>
<dbReference type="CDD" id="cd01949">
    <property type="entry name" value="GGDEF"/>
    <property type="match status" value="1"/>
</dbReference>
<dbReference type="FunFam" id="3.30.70.270:FF:000001">
    <property type="entry name" value="Diguanylate cyclase domain protein"/>
    <property type="match status" value="1"/>
</dbReference>
<keyword evidence="5 6" id="KW-0472">Membrane</keyword>
<evidence type="ECO:0000313" key="9">
    <source>
        <dbReference type="Proteomes" id="UP000008206"/>
    </source>
</evidence>
<feature type="transmembrane region" description="Helical" evidence="6">
    <location>
        <begin position="253"/>
        <end position="275"/>
    </location>
</feature>
<dbReference type="PROSITE" id="PS50887">
    <property type="entry name" value="GGDEF"/>
    <property type="match status" value="1"/>
</dbReference>
<evidence type="ECO:0000256" key="3">
    <source>
        <dbReference type="ARBA" id="ARBA00022692"/>
    </source>
</evidence>
<dbReference type="EMBL" id="CP002198">
    <property type="protein sequence ID" value="ADN15031.1"/>
    <property type="molecule type" value="Genomic_DNA"/>
</dbReference>
<dbReference type="NCBIfam" id="TIGR00254">
    <property type="entry name" value="GGDEF"/>
    <property type="match status" value="1"/>
</dbReference>
<dbReference type="SUPFAM" id="SSF55073">
    <property type="entry name" value="Nucleotide cyclase"/>
    <property type="match status" value="1"/>
</dbReference>
<dbReference type="KEGG" id="cyj:Cyan7822_3076"/>
<evidence type="ECO:0000256" key="5">
    <source>
        <dbReference type="ARBA" id="ARBA00023136"/>
    </source>
</evidence>
<evidence type="ECO:0000256" key="1">
    <source>
        <dbReference type="ARBA" id="ARBA00004651"/>
    </source>
</evidence>
<comment type="subcellular location">
    <subcellularLocation>
        <location evidence="1">Cell membrane</location>
        <topology evidence="1">Multi-pass membrane protein</topology>
    </subcellularLocation>
</comment>
<evidence type="ECO:0000256" key="2">
    <source>
        <dbReference type="ARBA" id="ARBA00022475"/>
    </source>
</evidence>
<keyword evidence="4 6" id="KW-1133">Transmembrane helix</keyword>
<dbReference type="eggNOG" id="COG2199">
    <property type="taxonomic scope" value="Bacteria"/>
</dbReference>
<feature type="transmembrane region" description="Helical" evidence="6">
    <location>
        <begin position="226"/>
        <end position="247"/>
    </location>
</feature>
<dbReference type="STRING" id="497965.Cyan7822_3076"/>
<dbReference type="InterPro" id="IPR029787">
    <property type="entry name" value="Nucleotide_cyclase"/>
</dbReference>
<sequence length="459" mass="50221">MRIIALAILYAVTAKLGQIFSLVGGSVTLIWLPAGIALAAILIFGYRLWPGIFLGVLIANFNLPIPLLSVLGMATGSSLGAIVGAYLTKKGNFHNNLDRIEDVFSLIVRGAIISPVISSLIDVPSLFLGGVIPPNQLSLFWFQFCMGDALGVLVITPVCLTWISPIKWTYKQKIEAFIFFLLLLLISGIVFNGWLIKEQDLLPAFIIYPFLVLAPLRFGSKGAATALLLVSIMALLGLVHDTGPFVASSPLKTLVLLWLFVNVAAVVGLVLAASISQLIQAKQHLEQMALYDSLTGLDNRILLTDKITAALARAKRYQNYAVVLYLDLDGFKLINDTMGHDMGDQVLIEVAKRLKMCVRQTDAVARIGGDEFVVLLQDVNHIQGAERVAQEIIQIISRPIQLHNKQMHIGVSIGVAVAPGNGTNLNQLLRNADHAMYHAKQSGKNTYKFYSVHEFRESR</sequence>
<dbReference type="InterPro" id="IPR000160">
    <property type="entry name" value="GGDEF_dom"/>
</dbReference>
<feature type="transmembrane region" description="Helical" evidence="6">
    <location>
        <begin position="176"/>
        <end position="195"/>
    </location>
</feature>
<dbReference type="InterPro" id="IPR043128">
    <property type="entry name" value="Rev_trsase/Diguanyl_cyclase"/>
</dbReference>
<evidence type="ECO:0000256" key="4">
    <source>
        <dbReference type="ARBA" id="ARBA00022989"/>
    </source>
</evidence>
<dbReference type="Proteomes" id="UP000008206">
    <property type="component" value="Chromosome"/>
</dbReference>
<dbReference type="InterPro" id="IPR007895">
    <property type="entry name" value="MASE1"/>
</dbReference>
<evidence type="ECO:0000313" key="8">
    <source>
        <dbReference type="EMBL" id="ADN15031.1"/>
    </source>
</evidence>
<keyword evidence="3 6" id="KW-0812">Transmembrane</keyword>
<keyword evidence="9" id="KW-1185">Reference proteome</keyword>
<dbReference type="Pfam" id="PF00990">
    <property type="entry name" value="GGDEF"/>
    <property type="match status" value="1"/>
</dbReference>
<dbReference type="HOGENOM" id="CLU_595453_0_0_3"/>
<keyword evidence="2" id="KW-1003">Cell membrane</keyword>
<evidence type="ECO:0000256" key="6">
    <source>
        <dbReference type="SAM" id="Phobius"/>
    </source>
</evidence>
<protein>
    <submittedName>
        <fullName evidence="8">Diguanylate cyclase</fullName>
    </submittedName>
</protein>
<accession>E0U9W1</accession>
<reference evidence="9" key="1">
    <citation type="journal article" date="2011" name="MBio">
        <title>Novel metabolic attributes of the genus Cyanothece, comprising a group of unicellular nitrogen-fixing Cyanobacteria.</title>
        <authorList>
            <person name="Bandyopadhyay A."/>
            <person name="Elvitigala T."/>
            <person name="Welsh E."/>
            <person name="Stockel J."/>
            <person name="Liberton M."/>
            <person name="Min H."/>
            <person name="Sherman L.A."/>
            <person name="Pakrasi H.B."/>
        </authorList>
    </citation>
    <scope>NUCLEOTIDE SEQUENCE [LARGE SCALE GENOMIC DNA]</scope>
    <source>
        <strain evidence="9">PCC 7822</strain>
    </source>
</reference>
<dbReference type="GO" id="GO:0005886">
    <property type="term" value="C:plasma membrane"/>
    <property type="evidence" value="ECO:0007669"/>
    <property type="project" value="UniProtKB-SubCell"/>
</dbReference>
<feature type="domain" description="GGDEF" evidence="7">
    <location>
        <begin position="319"/>
        <end position="452"/>
    </location>
</feature>
<organism evidence="8 9">
    <name type="scientific">Gloeothece verrucosa (strain PCC 7822)</name>
    <name type="common">Cyanothece sp. (strain PCC 7822)</name>
    <dbReference type="NCBI Taxonomy" id="497965"/>
    <lineage>
        <taxon>Bacteria</taxon>
        <taxon>Bacillati</taxon>
        <taxon>Cyanobacteriota</taxon>
        <taxon>Cyanophyceae</taxon>
        <taxon>Oscillatoriophycideae</taxon>
        <taxon>Chroococcales</taxon>
        <taxon>Aphanothecaceae</taxon>
        <taxon>Gloeothece</taxon>
        <taxon>Gloeothece verrucosa</taxon>
    </lineage>
</organism>
<dbReference type="PANTHER" id="PTHR46663">
    <property type="entry name" value="DIGUANYLATE CYCLASE DGCT-RELATED"/>
    <property type="match status" value="1"/>
</dbReference>
<dbReference type="eggNOG" id="COG3447">
    <property type="taxonomic scope" value="Bacteria"/>
</dbReference>
<proteinExistence type="predicted"/>
<dbReference type="Pfam" id="PF05231">
    <property type="entry name" value="MASE1"/>
    <property type="match status" value="1"/>
</dbReference>
<dbReference type="RefSeq" id="WP_013323124.1">
    <property type="nucleotide sequence ID" value="NC_014501.1"/>
</dbReference>
<feature type="transmembrane region" description="Helical" evidence="6">
    <location>
        <begin position="141"/>
        <end position="164"/>
    </location>
</feature>
<feature type="transmembrane region" description="Helical" evidence="6">
    <location>
        <begin position="20"/>
        <end position="45"/>
    </location>
</feature>
<dbReference type="Gene3D" id="3.30.70.270">
    <property type="match status" value="1"/>
</dbReference>
<dbReference type="PANTHER" id="PTHR46663:SF2">
    <property type="entry name" value="GGDEF DOMAIN-CONTAINING PROTEIN"/>
    <property type="match status" value="1"/>
</dbReference>
<dbReference type="SMART" id="SM00267">
    <property type="entry name" value="GGDEF"/>
    <property type="match status" value="1"/>
</dbReference>
<gene>
    <name evidence="8" type="ordered locus">Cyan7822_3076</name>
</gene>